<evidence type="ECO:0000256" key="7">
    <source>
        <dbReference type="ARBA" id="ARBA00022884"/>
    </source>
</evidence>
<dbReference type="PROSITE" id="PS50860">
    <property type="entry name" value="AA_TRNA_LIGASE_II_ALA"/>
    <property type="match status" value="1"/>
</dbReference>
<evidence type="ECO:0000256" key="4">
    <source>
        <dbReference type="ARBA" id="ARBA00022598"/>
    </source>
</evidence>
<dbReference type="GO" id="GO:0002161">
    <property type="term" value="F:aminoacyl-tRNA deacylase activity"/>
    <property type="evidence" value="ECO:0007669"/>
    <property type="project" value="TreeGrafter"/>
</dbReference>
<proteinExistence type="inferred from homology"/>
<keyword evidence="5" id="KW-0547">Nucleotide-binding</keyword>
<comment type="similarity">
    <text evidence="1">Belongs to the class-II aminoacyl-tRNA synthetase family.</text>
</comment>
<keyword evidence="4" id="KW-0436">Ligase</keyword>
<dbReference type="InterPro" id="IPR018164">
    <property type="entry name" value="Ala-tRNA-synth_IIc_N"/>
</dbReference>
<evidence type="ECO:0000256" key="2">
    <source>
        <dbReference type="ARBA" id="ARBA00013168"/>
    </source>
</evidence>
<dbReference type="InterPro" id="IPR002318">
    <property type="entry name" value="Ala-tRNA-lgiase_IIc"/>
</dbReference>
<dbReference type="SUPFAM" id="SSF50447">
    <property type="entry name" value="Translation proteins"/>
    <property type="match status" value="1"/>
</dbReference>
<dbReference type="AlphaFoldDB" id="A0AA85JIV3"/>
<sequence length="1143" mass="128223">MNQFKSIFLNQWDNVCSEFKQLRRATNSQPCIRIGGRHDDLNDVGYDRHHHTMFEMLGSWSFGDYYKEETCALVWKFLTEVLNLPTNSIYITYFGGDQRIGLPADDETRNIWLKLGVMDQKIMPFGIESNFWRASQSSGGGLCGPSTEIHIDFKALTGGDQLDCARCLVNTVSPQVVELWNCVFITHRILPNNENNNNNSNAAEDHIKPEQLVPLAKTFVDTGMGLERLACVMQGITSNYDSYEFHELMEFIHSIANSSGQSTVPEYQGLFFSSNQHELQEKTLTKESLQKGDGGDQSANAFTSLWHKLSHVSSSSSPSSLSALCSKSHLASDQSWKDRHSGQNDLLDVWHRDTAYRILVDHSRAIAFALADGLLPGRQGLSLKIRQLMYRAFRASALTGLDNSLVLDRNSSEKVKSLLGALVCQVAKQHVHKLHAYFNSMNAVRGPNSSGNSDGLTPEQMESVVNEELTSFAPRLLQMEQSFNRCLEECNNEIRLSTERVMKLMNGEYGYHLSWDMICAQSRWAGLLPPLPLSTEAKSSHDQSKLSTFKRFKASNTASVISRQLHNSNVPFTNDSLKYNFQRKSDSGIGYTNNLYDFPDCQTHLLGVLIPSGEDFTLITNQADLSSYIEKLSKEIQESITHLNTTSKDSIGFIFEQTNFFTSSGGQDSDTGFIYSPSKIHQFQVNGTTFLTDNTSANSQTDGWVIHWCQIPSCDVLTTDLSSNLCFGQPFTLSIDKERRYNLMCSHTGQHLFATALESLVVLSDNSKMSTFQHHGGASHPSYFTLKAAFVGPAADQMNENLGGFIQRLEEVCRGLIQKRIPISVWNTDVSKATKIKEVRYFPWEEYTEKVRTVCIGQVKPTSNDDGHVDESVDFTSVISAELCCGTHLSQLADLQDIAVIAVKGRQNTIKEFTCIFGQSAKSAHQRANALIKEGELRQKQALNNPQEIESNRNRIHNKKIGNDGDCGDVIDDVKIQLYVDNLRDLIIKNKSRIPDVIVSGFTFNKPDELVLAFQQLKPSQSFVVYNKNVAVCYFPSLQFSQTALNIAHQLAKHLSDEQSVVSKHLCVKGRPLRSSYLMANSNNDTDRYKYAFLQLLPTSSANTTTTTAEDEVAPMHPSDWKQYHDLLWDCVNSIQMNYSNEG</sequence>
<keyword evidence="6" id="KW-0067">ATP-binding</keyword>
<protein>
    <recommendedName>
        <fullName evidence="2">alanine--tRNA ligase</fullName>
        <ecNumber evidence="2">6.1.1.7</ecNumber>
    </recommendedName>
</protein>
<dbReference type="InterPro" id="IPR018163">
    <property type="entry name" value="Thr/Ala-tRNA-synth_IIc_edit"/>
</dbReference>
<dbReference type="Proteomes" id="UP000050795">
    <property type="component" value="Unassembled WGS sequence"/>
</dbReference>
<evidence type="ECO:0000256" key="6">
    <source>
        <dbReference type="ARBA" id="ARBA00022840"/>
    </source>
</evidence>
<keyword evidence="3" id="KW-0820">tRNA-binding</keyword>
<name>A0AA85JIV3_TRIRE</name>
<dbReference type="EC" id="6.1.1.7" evidence="2"/>
<dbReference type="InterPro" id="IPR009000">
    <property type="entry name" value="Transl_B-barrel_sf"/>
</dbReference>
<dbReference type="Pfam" id="PF01411">
    <property type="entry name" value="tRNA-synt_2c"/>
    <property type="match status" value="2"/>
</dbReference>
<evidence type="ECO:0000256" key="5">
    <source>
        <dbReference type="ARBA" id="ARBA00022741"/>
    </source>
</evidence>
<accession>A0AA85JIV3</accession>
<dbReference type="Gene3D" id="2.40.30.130">
    <property type="match status" value="1"/>
</dbReference>
<feature type="domain" description="Alanyl-transfer RNA synthetases family profile" evidence="10">
    <location>
        <begin position="1"/>
        <end position="927"/>
    </location>
</feature>
<keyword evidence="7" id="KW-0694">RNA-binding</keyword>
<dbReference type="SUPFAM" id="SSF55681">
    <property type="entry name" value="Class II aaRS and biotin synthetases"/>
    <property type="match status" value="1"/>
</dbReference>
<dbReference type="GO" id="GO:0006419">
    <property type="term" value="P:alanyl-tRNA aminoacylation"/>
    <property type="evidence" value="ECO:0007669"/>
    <property type="project" value="InterPro"/>
</dbReference>
<dbReference type="InterPro" id="IPR050058">
    <property type="entry name" value="Ala-tRNA_ligase"/>
</dbReference>
<evidence type="ECO:0000313" key="12">
    <source>
        <dbReference type="WBParaSite" id="TREG1_25270.1"/>
    </source>
</evidence>
<dbReference type="InterPro" id="IPR018162">
    <property type="entry name" value="Ala-tRNA-ligase_IIc_anticod-bd"/>
</dbReference>
<dbReference type="InterPro" id="IPR018165">
    <property type="entry name" value="Ala-tRNA-synth_IIc_core"/>
</dbReference>
<dbReference type="WBParaSite" id="TREG1_25270.1">
    <property type="protein sequence ID" value="TREG1_25270.1"/>
    <property type="gene ID" value="TREG1_25270"/>
</dbReference>
<dbReference type="PANTHER" id="PTHR11777">
    <property type="entry name" value="ALANYL-TRNA SYNTHETASE"/>
    <property type="match status" value="1"/>
</dbReference>
<evidence type="ECO:0000256" key="9">
    <source>
        <dbReference type="ARBA" id="ARBA00023146"/>
    </source>
</evidence>
<dbReference type="GO" id="GO:0000049">
    <property type="term" value="F:tRNA binding"/>
    <property type="evidence" value="ECO:0007669"/>
    <property type="project" value="UniProtKB-KW"/>
</dbReference>
<evidence type="ECO:0000256" key="1">
    <source>
        <dbReference type="ARBA" id="ARBA00008226"/>
    </source>
</evidence>
<evidence type="ECO:0000259" key="10">
    <source>
        <dbReference type="PROSITE" id="PS50860"/>
    </source>
</evidence>
<dbReference type="GO" id="GO:0005524">
    <property type="term" value="F:ATP binding"/>
    <property type="evidence" value="ECO:0007669"/>
    <property type="project" value="UniProtKB-KW"/>
</dbReference>
<keyword evidence="8" id="KW-0648">Protein biosynthesis</keyword>
<dbReference type="PRINTS" id="PR00980">
    <property type="entry name" value="TRNASYNTHALA"/>
</dbReference>
<dbReference type="GO" id="GO:0004813">
    <property type="term" value="F:alanine-tRNA ligase activity"/>
    <property type="evidence" value="ECO:0007669"/>
    <property type="project" value="UniProtKB-EC"/>
</dbReference>
<reference evidence="11" key="1">
    <citation type="submission" date="2022-06" db="EMBL/GenBank/DDBJ databases">
        <authorList>
            <person name="Berger JAMES D."/>
            <person name="Berger JAMES D."/>
        </authorList>
    </citation>
    <scope>NUCLEOTIDE SEQUENCE [LARGE SCALE GENOMIC DNA]</scope>
</reference>
<dbReference type="Gene3D" id="3.30.980.10">
    <property type="entry name" value="Threonyl-trna Synthetase, Chain A, domain 2"/>
    <property type="match status" value="1"/>
</dbReference>
<evidence type="ECO:0000256" key="3">
    <source>
        <dbReference type="ARBA" id="ARBA00022555"/>
    </source>
</evidence>
<dbReference type="Gene3D" id="3.30.930.10">
    <property type="entry name" value="Bira Bifunctional Protein, Domain 2"/>
    <property type="match status" value="1"/>
</dbReference>
<organism evidence="11 12">
    <name type="scientific">Trichobilharzia regenti</name>
    <name type="common">Nasal bird schistosome</name>
    <dbReference type="NCBI Taxonomy" id="157069"/>
    <lineage>
        <taxon>Eukaryota</taxon>
        <taxon>Metazoa</taxon>
        <taxon>Spiralia</taxon>
        <taxon>Lophotrochozoa</taxon>
        <taxon>Platyhelminthes</taxon>
        <taxon>Trematoda</taxon>
        <taxon>Digenea</taxon>
        <taxon>Strigeidida</taxon>
        <taxon>Schistosomatoidea</taxon>
        <taxon>Schistosomatidae</taxon>
        <taxon>Trichobilharzia</taxon>
    </lineage>
</organism>
<dbReference type="GO" id="GO:0005739">
    <property type="term" value="C:mitochondrion"/>
    <property type="evidence" value="ECO:0007669"/>
    <property type="project" value="TreeGrafter"/>
</dbReference>
<reference evidence="12" key="2">
    <citation type="submission" date="2023-11" db="UniProtKB">
        <authorList>
            <consortium name="WormBaseParasite"/>
        </authorList>
    </citation>
    <scope>IDENTIFICATION</scope>
</reference>
<dbReference type="InterPro" id="IPR045864">
    <property type="entry name" value="aa-tRNA-synth_II/BPL/LPL"/>
</dbReference>
<dbReference type="PANTHER" id="PTHR11777:SF9">
    <property type="entry name" value="ALANINE--TRNA LIGASE, CYTOPLASMIC"/>
    <property type="match status" value="1"/>
</dbReference>
<evidence type="ECO:0000256" key="8">
    <source>
        <dbReference type="ARBA" id="ARBA00022917"/>
    </source>
</evidence>
<keyword evidence="11" id="KW-1185">Reference proteome</keyword>
<dbReference type="SUPFAM" id="SSF101353">
    <property type="entry name" value="Putative anticodon-binding domain of alanyl-tRNA synthetase (AlaRS)"/>
    <property type="match status" value="1"/>
</dbReference>
<keyword evidence="9" id="KW-0030">Aminoacyl-tRNA synthetase</keyword>
<evidence type="ECO:0000313" key="11">
    <source>
        <dbReference type="Proteomes" id="UP000050795"/>
    </source>
</evidence>
<dbReference type="SUPFAM" id="SSF55186">
    <property type="entry name" value="ThrRS/AlaRS common domain"/>
    <property type="match status" value="1"/>
</dbReference>